<dbReference type="SFLD" id="SFLDS00003">
    <property type="entry name" value="Haloacid_Dehalogenase"/>
    <property type="match status" value="1"/>
</dbReference>
<dbReference type="CDD" id="cd02588">
    <property type="entry name" value="HAD_L2-DEX"/>
    <property type="match status" value="1"/>
</dbReference>
<dbReference type="EMBL" id="CP076132">
    <property type="protein sequence ID" value="QWG02699.1"/>
    <property type="molecule type" value="Genomic_DNA"/>
</dbReference>
<gene>
    <name evidence="3" type="ORF">KMW28_03730</name>
</gene>
<protein>
    <submittedName>
        <fullName evidence="3">Haloacid dehalogenase type II</fullName>
    </submittedName>
</protein>
<dbReference type="NCBIfam" id="TIGR01493">
    <property type="entry name" value="HAD-SF-IA-v2"/>
    <property type="match status" value="1"/>
</dbReference>
<dbReference type="InterPro" id="IPR036412">
    <property type="entry name" value="HAD-like_sf"/>
</dbReference>
<evidence type="ECO:0000313" key="3">
    <source>
        <dbReference type="EMBL" id="QWG02699.1"/>
    </source>
</evidence>
<dbReference type="Gene3D" id="1.10.150.240">
    <property type="entry name" value="Putative phosphatase, domain 2"/>
    <property type="match status" value="1"/>
</dbReference>
<keyword evidence="4" id="KW-1185">Reference proteome</keyword>
<name>A0AAX1N578_9BACT</name>
<dbReference type="PANTHER" id="PTHR43316:SF3">
    <property type="entry name" value="HALOACID DEHALOGENASE, TYPE II (AFU_ORTHOLOGUE AFUA_2G07750)-RELATED"/>
    <property type="match status" value="1"/>
</dbReference>
<dbReference type="GO" id="GO:0019120">
    <property type="term" value="F:hydrolase activity, acting on acid halide bonds, in C-halide compounds"/>
    <property type="evidence" value="ECO:0007669"/>
    <property type="project" value="InterPro"/>
</dbReference>
<dbReference type="InterPro" id="IPR023198">
    <property type="entry name" value="PGP-like_dom2"/>
</dbReference>
<dbReference type="NCBIfam" id="TIGR01428">
    <property type="entry name" value="HAD_type_II"/>
    <property type="match status" value="1"/>
</dbReference>
<dbReference type="AlphaFoldDB" id="A0AAX1N578"/>
<organism evidence="3 4">
    <name type="scientific">Flammeovirga yaeyamensis</name>
    <dbReference type="NCBI Taxonomy" id="367791"/>
    <lineage>
        <taxon>Bacteria</taxon>
        <taxon>Pseudomonadati</taxon>
        <taxon>Bacteroidota</taxon>
        <taxon>Cytophagia</taxon>
        <taxon>Cytophagales</taxon>
        <taxon>Flammeovirgaceae</taxon>
        <taxon>Flammeovirga</taxon>
    </lineage>
</organism>
<keyword evidence="2" id="KW-0378">Hydrolase</keyword>
<dbReference type="InterPro" id="IPR006439">
    <property type="entry name" value="HAD-SF_hydro_IA"/>
</dbReference>
<dbReference type="RefSeq" id="WP_169666564.1">
    <property type="nucleotide sequence ID" value="NZ_CP076132.1"/>
</dbReference>
<dbReference type="PANTHER" id="PTHR43316">
    <property type="entry name" value="HYDROLASE, HALOACID DELAHOGENASE-RELATED"/>
    <property type="match status" value="1"/>
</dbReference>
<dbReference type="KEGG" id="fya:KMW28_03730"/>
<sequence length="219" mass="25047">MTLAFDIYGTLINTSGVFDSIQKLIGEKAEGFNQLWRTKQLEYSFRRAAMNNYVDFSVCTKQALEYACLFYKVDLEEHQKTALMEEYKVLPAFDDVKKNLERLRSEGHQLYAFSNGSKEAIKGLLINAGLVDHFDGMISVEEKQVFKPSPTVYQYVLEVTSSVKESTYLISSNPFDVLGAKAFGLQSIWVQRSKESILDPWEYQPNRIISTLSDLTFTK</sequence>
<proteinExistence type="inferred from homology"/>
<dbReference type="Pfam" id="PF00702">
    <property type="entry name" value="Hydrolase"/>
    <property type="match status" value="1"/>
</dbReference>
<accession>A0AAX1N578</accession>
<reference evidence="3 4" key="1">
    <citation type="submission" date="2021-05" db="EMBL/GenBank/DDBJ databases">
        <title>Comparative genomic studies on the polysaccharide-degrading batcterial strains of the Flammeovirga genus.</title>
        <authorList>
            <person name="Zewei F."/>
            <person name="Zheng Z."/>
            <person name="Yu L."/>
            <person name="Ruyue G."/>
            <person name="Yanhong M."/>
            <person name="Yuanyuan C."/>
            <person name="Jingyan G."/>
            <person name="Wenjun H."/>
        </authorList>
    </citation>
    <scope>NUCLEOTIDE SEQUENCE [LARGE SCALE GENOMIC DNA]</scope>
    <source>
        <strain evidence="3 4">NBRC:100898</strain>
    </source>
</reference>
<comment type="similarity">
    <text evidence="1">Belongs to the HAD-like hydrolase superfamily. S-2-haloalkanoic acid dehalogenase family.</text>
</comment>
<dbReference type="PRINTS" id="PR00413">
    <property type="entry name" value="HADHALOGNASE"/>
</dbReference>
<dbReference type="SFLD" id="SFLDG01129">
    <property type="entry name" value="C1.5:_HAD__Beta-PGM__Phosphata"/>
    <property type="match status" value="1"/>
</dbReference>
<dbReference type="InterPro" id="IPR051540">
    <property type="entry name" value="S-2-haloacid_dehalogenase"/>
</dbReference>
<evidence type="ECO:0000256" key="2">
    <source>
        <dbReference type="ARBA" id="ARBA00022801"/>
    </source>
</evidence>
<evidence type="ECO:0000256" key="1">
    <source>
        <dbReference type="ARBA" id="ARBA00008106"/>
    </source>
</evidence>
<dbReference type="SUPFAM" id="SSF56784">
    <property type="entry name" value="HAD-like"/>
    <property type="match status" value="1"/>
</dbReference>
<dbReference type="InterPro" id="IPR006328">
    <property type="entry name" value="2-HAD"/>
</dbReference>
<evidence type="ECO:0000313" key="4">
    <source>
        <dbReference type="Proteomes" id="UP000678679"/>
    </source>
</evidence>
<dbReference type="Gene3D" id="3.40.50.1000">
    <property type="entry name" value="HAD superfamily/HAD-like"/>
    <property type="match status" value="1"/>
</dbReference>
<dbReference type="Proteomes" id="UP000678679">
    <property type="component" value="Chromosome 1"/>
</dbReference>
<dbReference type="InterPro" id="IPR023214">
    <property type="entry name" value="HAD_sf"/>
</dbReference>